<dbReference type="InterPro" id="IPR000242">
    <property type="entry name" value="PTP_cat"/>
</dbReference>
<dbReference type="EMBL" id="CP006664">
    <property type="protein sequence ID" value="AIJ07839.1"/>
    <property type="molecule type" value="Genomic_DNA"/>
</dbReference>
<dbReference type="Proteomes" id="UP000028681">
    <property type="component" value="Chromosome"/>
</dbReference>
<dbReference type="InterPro" id="IPR003595">
    <property type="entry name" value="Tyr_Pase_cat"/>
</dbReference>
<dbReference type="EC" id="3.1.3.48" evidence="4"/>
<dbReference type="InterPro" id="IPR016130">
    <property type="entry name" value="Tyr_Pase_AS"/>
</dbReference>
<dbReference type="HOGENOM" id="CLU_583872_0_0_6"/>
<feature type="compositionally biased region" description="Pro residues" evidence="1">
    <location>
        <begin position="178"/>
        <end position="188"/>
    </location>
</feature>
<evidence type="ECO:0000259" key="2">
    <source>
        <dbReference type="PROSITE" id="PS50055"/>
    </source>
</evidence>
<proteinExistence type="predicted"/>
<dbReference type="PANTHER" id="PTHR19134">
    <property type="entry name" value="RECEPTOR-TYPE TYROSINE-PROTEIN PHOSPHATASE"/>
    <property type="match status" value="1"/>
</dbReference>
<dbReference type="PROSITE" id="PS00383">
    <property type="entry name" value="TYR_PHOSPHATASE_1"/>
    <property type="match status" value="1"/>
</dbReference>
<evidence type="ECO:0000259" key="3">
    <source>
        <dbReference type="PROSITE" id="PS50056"/>
    </source>
</evidence>
<dbReference type="SMART" id="SM00404">
    <property type="entry name" value="PTPc_motif"/>
    <property type="match status" value="1"/>
</dbReference>
<dbReference type="InterPro" id="IPR000387">
    <property type="entry name" value="Tyr_Pase_dom"/>
</dbReference>
<keyword evidence="4" id="KW-0378">Hydrolase</keyword>
<dbReference type="SMART" id="SM00194">
    <property type="entry name" value="PTPc"/>
    <property type="match status" value="1"/>
</dbReference>
<dbReference type="AlphaFoldDB" id="A0A076LQF0"/>
<dbReference type="Gene3D" id="3.90.190.10">
    <property type="entry name" value="Protein tyrosine phosphatase superfamily"/>
    <property type="match status" value="1"/>
</dbReference>
<dbReference type="PROSITE" id="PS50055">
    <property type="entry name" value="TYR_PHOSPHATASE_PTP"/>
    <property type="match status" value="1"/>
</dbReference>
<name>A0A076LQF0_9GAMM</name>
<dbReference type="PRINTS" id="PR00700">
    <property type="entry name" value="PRTYPHPHTASE"/>
</dbReference>
<dbReference type="Gene3D" id="3.30.1570.10">
    <property type="entry name" value="Protein-tyrosine phosphatase, YopH, N-terminal domain"/>
    <property type="match status" value="1"/>
</dbReference>
<dbReference type="PANTHER" id="PTHR19134:SF449">
    <property type="entry name" value="TYROSINE-PROTEIN PHOSPHATASE 1"/>
    <property type="match status" value="1"/>
</dbReference>
<dbReference type="InterPro" id="IPR050348">
    <property type="entry name" value="Protein-Tyr_Phosphatase"/>
</dbReference>
<accession>A0A076LQF0</accession>
<dbReference type="GO" id="GO:0004725">
    <property type="term" value="F:protein tyrosine phosphatase activity"/>
    <property type="evidence" value="ECO:0007669"/>
    <property type="project" value="UniProtKB-EC"/>
</dbReference>
<evidence type="ECO:0000313" key="5">
    <source>
        <dbReference type="Proteomes" id="UP000028681"/>
    </source>
</evidence>
<reference evidence="4 5" key="1">
    <citation type="journal article" date="2012" name="PLoS ONE">
        <title>Edwardsiella comparative phylogenomics reveal the new intra/inter-species taxonomic relationships, virulence evolution and niche adaptation mechanisms.</title>
        <authorList>
            <person name="Yang M."/>
            <person name="Lv Y."/>
            <person name="Xiao J."/>
            <person name="Wu H."/>
            <person name="Zheng H."/>
            <person name="Liu Q."/>
            <person name="Zhang Y."/>
            <person name="Wang Q."/>
        </authorList>
    </citation>
    <scope>NUCLEOTIDE SEQUENCE [LARGE SCALE GENOMIC DNA]</scope>
    <source>
        <strain evidence="5">080813</strain>
    </source>
</reference>
<dbReference type="Pfam" id="PF00102">
    <property type="entry name" value="Y_phosphatase"/>
    <property type="match status" value="1"/>
</dbReference>
<protein>
    <submittedName>
        <fullName evidence="4">Protein-tyrosine phosphatase yopH</fullName>
        <ecNumber evidence="4">3.1.3.48</ecNumber>
    </submittedName>
</protein>
<gene>
    <name evidence="4" type="primary">yopH</name>
    <name evidence="4" type="ORF">ETEE_1386</name>
</gene>
<feature type="domain" description="Tyrosine-protein phosphatase" evidence="2">
    <location>
        <begin position="285"/>
        <end position="538"/>
    </location>
</feature>
<feature type="domain" description="Tyrosine specific protein phosphatases" evidence="3">
    <location>
        <begin position="441"/>
        <end position="528"/>
    </location>
</feature>
<dbReference type="InterPro" id="IPR036484">
    <property type="entry name" value="ProtTyrPase_YopH_N_sf"/>
</dbReference>
<dbReference type="SUPFAM" id="SSF64449">
    <property type="entry name" value="YopH tyrosine phosphatase N-terminal domain"/>
    <property type="match status" value="1"/>
</dbReference>
<dbReference type="InterPro" id="IPR029021">
    <property type="entry name" value="Prot-tyrosine_phosphatase-like"/>
</dbReference>
<evidence type="ECO:0000256" key="1">
    <source>
        <dbReference type="SAM" id="MobiDB-lite"/>
    </source>
</evidence>
<dbReference type="PROSITE" id="PS50056">
    <property type="entry name" value="TYR_PHOSPHATASE_2"/>
    <property type="match status" value="1"/>
</dbReference>
<evidence type="ECO:0000313" key="4">
    <source>
        <dbReference type="EMBL" id="AIJ07839.1"/>
    </source>
</evidence>
<organism evidence="4 5">
    <name type="scientific">Edwardsiella anguillarum ET080813</name>
    <dbReference type="NCBI Taxonomy" id="667120"/>
    <lineage>
        <taxon>Bacteria</taxon>
        <taxon>Pseudomonadati</taxon>
        <taxon>Pseudomonadota</taxon>
        <taxon>Gammaproteobacteria</taxon>
        <taxon>Enterobacterales</taxon>
        <taxon>Hafniaceae</taxon>
        <taxon>Edwardsiella</taxon>
    </lineage>
</organism>
<dbReference type="SUPFAM" id="SSF52799">
    <property type="entry name" value="(Phosphotyrosine protein) phosphatases II"/>
    <property type="match status" value="1"/>
</dbReference>
<sequence>MQITQLQKIVQTQIDQTTTPDTTKGRLAGYSVNTSQQQQEEAFTRQIMEHVSNTPLTEKNVTELYRFHEMIKVTHDTTSTQKFKAVFTELKPGITSIPLGLAKLLLDAAYESQPPRSASSPVTDRSRTPTPLANAAHIASRPYTSPQAGMPPPPPPRPPLLGHGAHAALQPHSAPQAGMPPPPPPRPPLLGHGAHAASQPHHAPQAGMSPQPSPRPSDTSSAVRAKIRTHAETSEKPQLPISRPTRLELHNIDSISQTPRQELQNRLKQEKLLLNDPSSFSTSAQNRFPDIRSRATTQVRSDLNANFIDVGGKRCAIACQYPIPTQVESHLRMIMEQRATVLVVLSSRTEIDRTAELAKKDPMDPKILPDYFSVPKQKYDAITMTSERLASNQSLLKDNDILLDRYRLTIKPDGPGRGIALSLIHVTNWGDHTELDSKAIQALAKLVNDTAAERKQVYINSKSSAQYDTDKMLPVIHCRAGVGRTGQLLGAMAMQQTQDQSSPLSLQQIISDMRTSRNPVMVQTPEQLGILMDIATEQHRPLLSS</sequence>
<dbReference type="KEGG" id="ete:ETEE_1386"/>
<feature type="region of interest" description="Disordered" evidence="1">
    <location>
        <begin position="142"/>
        <end position="224"/>
    </location>
</feature>
<feature type="compositionally biased region" description="Low complexity" evidence="1">
    <location>
        <begin position="191"/>
        <end position="207"/>
    </location>
</feature>
<feature type="compositionally biased region" description="Pro residues" evidence="1">
    <location>
        <begin position="149"/>
        <end position="159"/>
    </location>
</feature>